<evidence type="ECO:0000259" key="15">
    <source>
        <dbReference type="PROSITE" id="PS50123"/>
    </source>
</evidence>
<dbReference type="Pfam" id="PF01339">
    <property type="entry name" value="CheB_methylest"/>
    <property type="match status" value="1"/>
</dbReference>
<keyword evidence="10" id="KW-0378">Hydrolase</keyword>
<dbReference type="PANTHER" id="PTHR24422:SF27">
    <property type="entry name" value="PROTEIN-GLUTAMATE O-METHYLTRANSFERASE"/>
    <property type="match status" value="1"/>
</dbReference>
<dbReference type="Gene3D" id="3.40.50.180">
    <property type="entry name" value="Methylesterase CheB, C-terminal domain"/>
    <property type="match status" value="1"/>
</dbReference>
<dbReference type="InterPro" id="IPR022642">
    <property type="entry name" value="CheR_C"/>
</dbReference>
<keyword evidence="4" id="KW-0489">Methyltransferase</keyword>
<dbReference type="InterPro" id="IPR000014">
    <property type="entry name" value="PAS"/>
</dbReference>
<dbReference type="SMART" id="SM00138">
    <property type="entry name" value="MeTrc"/>
    <property type="match status" value="1"/>
</dbReference>
<keyword evidence="9" id="KW-0067">ATP-binding</keyword>
<evidence type="ECO:0000256" key="11">
    <source>
        <dbReference type="SAM" id="Coils"/>
    </source>
</evidence>
<feature type="active site" evidence="10">
    <location>
        <position position="45"/>
    </location>
</feature>
<dbReference type="EMBL" id="BMIP01000003">
    <property type="protein sequence ID" value="GGD70067.1"/>
    <property type="molecule type" value="Genomic_DNA"/>
</dbReference>
<keyword evidence="5" id="KW-0808">Transferase</keyword>
<dbReference type="SUPFAM" id="SSF55785">
    <property type="entry name" value="PYP-like sensor domain (PAS domain)"/>
    <property type="match status" value="2"/>
</dbReference>
<dbReference type="Gene3D" id="3.30.565.10">
    <property type="entry name" value="Histidine kinase-like ATPase, C-terminal domain"/>
    <property type="match status" value="1"/>
</dbReference>
<dbReference type="PROSITE" id="PS50112">
    <property type="entry name" value="PAS"/>
    <property type="match status" value="1"/>
</dbReference>
<evidence type="ECO:0000256" key="2">
    <source>
        <dbReference type="ARBA" id="ARBA00001541"/>
    </source>
</evidence>
<keyword evidence="10" id="KW-0145">Chemotaxis</keyword>
<evidence type="ECO:0000256" key="10">
    <source>
        <dbReference type="PROSITE-ProRule" id="PRU00050"/>
    </source>
</evidence>
<dbReference type="GO" id="GO:0005524">
    <property type="term" value="F:ATP binding"/>
    <property type="evidence" value="ECO:0007669"/>
    <property type="project" value="UniProtKB-KW"/>
</dbReference>
<protein>
    <submittedName>
        <fullName evidence="16">Chemotaxis protein CheR</fullName>
    </submittedName>
</protein>
<evidence type="ECO:0000256" key="1">
    <source>
        <dbReference type="ARBA" id="ARBA00000085"/>
    </source>
</evidence>
<dbReference type="SUPFAM" id="SSF52738">
    <property type="entry name" value="Methylesterase CheB, C-terminal domain"/>
    <property type="match status" value="1"/>
</dbReference>
<feature type="coiled-coil region" evidence="11">
    <location>
        <begin position="635"/>
        <end position="701"/>
    </location>
</feature>
<dbReference type="Pfam" id="PF08447">
    <property type="entry name" value="PAS_3"/>
    <property type="match status" value="1"/>
</dbReference>
<dbReference type="OrthoDB" id="9816309at2"/>
<dbReference type="Pfam" id="PF13596">
    <property type="entry name" value="PAS_10"/>
    <property type="match status" value="1"/>
</dbReference>
<keyword evidence="17" id="KW-1185">Reference proteome</keyword>
<dbReference type="InterPro" id="IPR029063">
    <property type="entry name" value="SAM-dependent_MTases_sf"/>
</dbReference>
<dbReference type="Gene3D" id="3.30.450.20">
    <property type="entry name" value="PAS domain"/>
    <property type="match status" value="2"/>
</dbReference>
<dbReference type="Gene3D" id="3.40.50.150">
    <property type="entry name" value="Vaccinia Virus protein VP39"/>
    <property type="match status" value="1"/>
</dbReference>
<evidence type="ECO:0000256" key="6">
    <source>
        <dbReference type="ARBA" id="ARBA00022691"/>
    </source>
</evidence>
<comment type="catalytic activity">
    <reaction evidence="1">
        <text>ATP + protein L-histidine = ADP + protein N-phospho-L-histidine.</text>
        <dbReference type="EC" id="2.7.13.3"/>
    </reaction>
</comment>
<dbReference type="InterPro" id="IPR050903">
    <property type="entry name" value="Bact_Chemotaxis_MeTrfase"/>
</dbReference>
<evidence type="ECO:0000256" key="7">
    <source>
        <dbReference type="ARBA" id="ARBA00022741"/>
    </source>
</evidence>
<sequence>MAHDSATDVFPIIGIGASAGGLEALRETLQGYQGRPGMAFVIVQHLDPTHESMMAQLIERYTNMPVKQIEGGEKIEIDHVYVIPPGSGLEIDNGVLQLTEFATPRGMRRPIDDFFESLGEDQGAMAACIILSGTGADGSRGLRAVKENGGLAIAQEPQSARYDGMPLSAVGTGLVDFVEEPEAIIACLRNFFDRRKQTGEASGEAVFVADHVNELCATLRETVGHDFSGYKRSTLSRRIQRRMQVLGIGDGEVYLNRIRTDKDECQALFRDLLINVTRFFRDPDAFRVLNDEVIEPMVSTARDSDELRVWVPGCSSGEEAYTIAMLFHAARVKYATRPIINIFASDIDDQMLQLARAASYPVSHLPDIPEPLRSNYTVGHGETFTICEPVRDMIRFSSHSVIKDPPFSKIDLVSCRNLLIYFDDRLQQTVIPLFHYSLKSSGYLFLGPSESVTQFDDLFEPADQRVRLFRRKNGPRNYSLDLPAPTRKRARRRTQDDGDERSQSWVEGEALRRAQTYAPATLLVDKSAGLINSWGRVGRYLEFPNERERRLYVPSLAKPGLREALGGLIRQTATDDRKRIARDVEVKTDFGTQPVNVICEPVSDGTMLVVIRETGNFRANDEEEFLELTAPDDQVHLLEEELRRTRHRLRTTVEELETANEELKSSNEEMMSMNEELQSTNEELTTVNDELKTKVDQLTVANSDLKNFFDSTQLAVVVLDKDLCIRSFTDAAKTLFPFQPGDKGRALIEVSDYLQSKQHIELARTVASTGETQDARVTDASGDRVFALRAVPYRKADGSLDGATLIFTDVTQALTMESELISQRERLKLAVEVARIGIWEYDPSTGETALDDTQRALLSIDRASADQISNVISRIHEDDRADVEEALRRTISSGEEFDESYRVKTNDGSYRWIRSMGRMVDKNNKRTMAGVAFDITSERSSIEQRELLLREMNHRIKNLFAVVGGMISISRRDAETVDGFAEDLRGRVGAMNRAHGLTQQSVGDDPVVLEELIDTVIAPSAGNQQIRVNGPRVIVPIPKLTPLALILHEWATNAAKYGALSHSEGTLEVVWTNEDNKVELAWNETGTVGSDKPNPAGFGTRLIEASSRQLDASVEGEQGDGFFRRKLIIPGLDQPG</sequence>
<dbReference type="InterPro" id="IPR036804">
    <property type="entry name" value="CheR_N_sf"/>
</dbReference>
<dbReference type="RefSeq" id="WP_066777811.1">
    <property type="nucleotide sequence ID" value="NZ_BMIP01000003.1"/>
</dbReference>
<dbReference type="InterPro" id="IPR036890">
    <property type="entry name" value="HATPase_C_sf"/>
</dbReference>
<dbReference type="GO" id="GO:0005737">
    <property type="term" value="C:cytoplasm"/>
    <property type="evidence" value="ECO:0007669"/>
    <property type="project" value="InterPro"/>
</dbReference>
<evidence type="ECO:0000256" key="12">
    <source>
        <dbReference type="SAM" id="MobiDB-lite"/>
    </source>
</evidence>
<dbReference type="AlphaFoldDB" id="A0A916Z0S8"/>
<keyword evidence="8" id="KW-0418">Kinase</keyword>
<dbReference type="Pfam" id="PF03705">
    <property type="entry name" value="CheR_N"/>
    <property type="match status" value="1"/>
</dbReference>
<proteinExistence type="predicted"/>
<keyword evidence="3" id="KW-0597">Phosphoprotein</keyword>
<comment type="catalytic activity">
    <reaction evidence="2">
        <text>L-glutamyl-[protein] + S-adenosyl-L-methionine = [protein]-L-glutamate 5-O-methyl ester + S-adenosyl-L-homocysteine</text>
        <dbReference type="Rhea" id="RHEA:24452"/>
        <dbReference type="Rhea" id="RHEA-COMP:10208"/>
        <dbReference type="Rhea" id="RHEA-COMP:10311"/>
        <dbReference type="ChEBI" id="CHEBI:29973"/>
        <dbReference type="ChEBI" id="CHEBI:57856"/>
        <dbReference type="ChEBI" id="CHEBI:59789"/>
        <dbReference type="ChEBI" id="CHEBI:82795"/>
        <dbReference type="EC" id="2.1.1.80"/>
    </reaction>
</comment>
<evidence type="ECO:0000259" key="14">
    <source>
        <dbReference type="PROSITE" id="PS50122"/>
    </source>
</evidence>
<dbReference type="InterPro" id="IPR035965">
    <property type="entry name" value="PAS-like_dom_sf"/>
</dbReference>
<organism evidence="16 17">
    <name type="scientific">Croceicoccus mobilis</name>
    <dbReference type="NCBI Taxonomy" id="1703339"/>
    <lineage>
        <taxon>Bacteria</taxon>
        <taxon>Pseudomonadati</taxon>
        <taxon>Pseudomonadota</taxon>
        <taxon>Alphaproteobacteria</taxon>
        <taxon>Sphingomonadales</taxon>
        <taxon>Erythrobacteraceae</taxon>
        <taxon>Croceicoccus</taxon>
    </lineage>
</organism>
<keyword evidence="11" id="KW-0175">Coiled coil</keyword>
<dbReference type="GO" id="GO:0008984">
    <property type="term" value="F:protein-glutamate methylesterase activity"/>
    <property type="evidence" value="ECO:0007669"/>
    <property type="project" value="InterPro"/>
</dbReference>
<feature type="region of interest" description="Disordered" evidence="12">
    <location>
        <begin position="474"/>
        <end position="505"/>
    </location>
</feature>
<feature type="domain" description="CheB-type methylesterase" evidence="14">
    <location>
        <begin position="12"/>
        <end position="195"/>
    </location>
</feature>
<dbReference type="SUPFAM" id="SSF47757">
    <property type="entry name" value="Chemotaxis receptor methyltransferase CheR, N-terminal domain"/>
    <property type="match status" value="1"/>
</dbReference>
<dbReference type="InterPro" id="IPR000780">
    <property type="entry name" value="CheR_MeTrfase"/>
</dbReference>
<feature type="domain" description="PAS" evidence="13">
    <location>
        <begin position="823"/>
        <end position="894"/>
    </location>
</feature>
<dbReference type="Pfam" id="PF01739">
    <property type="entry name" value="CheR"/>
    <property type="match status" value="1"/>
</dbReference>
<feature type="active site" evidence="10">
    <location>
        <position position="137"/>
    </location>
</feature>
<dbReference type="SUPFAM" id="SSF53335">
    <property type="entry name" value="S-adenosyl-L-methionine-dependent methyltransferases"/>
    <property type="match status" value="1"/>
</dbReference>
<dbReference type="CDD" id="cd16434">
    <property type="entry name" value="CheB-CheR_fusion"/>
    <property type="match status" value="1"/>
</dbReference>
<evidence type="ECO:0000256" key="5">
    <source>
        <dbReference type="ARBA" id="ARBA00022679"/>
    </source>
</evidence>
<feature type="active site" evidence="10">
    <location>
        <position position="18"/>
    </location>
</feature>
<dbReference type="NCBIfam" id="TIGR00229">
    <property type="entry name" value="sensory_box"/>
    <property type="match status" value="1"/>
</dbReference>
<evidence type="ECO:0000256" key="4">
    <source>
        <dbReference type="ARBA" id="ARBA00022603"/>
    </source>
</evidence>
<evidence type="ECO:0000256" key="3">
    <source>
        <dbReference type="ARBA" id="ARBA00022553"/>
    </source>
</evidence>
<dbReference type="GO" id="GO:0004673">
    <property type="term" value="F:protein histidine kinase activity"/>
    <property type="evidence" value="ECO:0007669"/>
    <property type="project" value="UniProtKB-EC"/>
</dbReference>
<gene>
    <name evidence="16" type="ORF">GCM10010990_19500</name>
</gene>
<dbReference type="InterPro" id="IPR011102">
    <property type="entry name" value="Sig_transdc_His_kinase_HWE"/>
</dbReference>
<dbReference type="InterPro" id="IPR000673">
    <property type="entry name" value="Sig_transdc_resp-reg_Me-estase"/>
</dbReference>
<dbReference type="PRINTS" id="PR00996">
    <property type="entry name" value="CHERMTFRASE"/>
</dbReference>
<keyword evidence="7" id="KW-0547">Nucleotide-binding</keyword>
<dbReference type="CDD" id="cd00130">
    <property type="entry name" value="PAS"/>
    <property type="match status" value="1"/>
</dbReference>
<evidence type="ECO:0000256" key="8">
    <source>
        <dbReference type="ARBA" id="ARBA00022777"/>
    </source>
</evidence>
<dbReference type="GO" id="GO:0000156">
    <property type="term" value="F:phosphorelay response regulator activity"/>
    <property type="evidence" value="ECO:0007669"/>
    <property type="project" value="InterPro"/>
</dbReference>
<dbReference type="PROSITE" id="PS50123">
    <property type="entry name" value="CHER"/>
    <property type="match status" value="1"/>
</dbReference>
<keyword evidence="6" id="KW-0949">S-adenosyl-L-methionine</keyword>
<dbReference type="InterPro" id="IPR022641">
    <property type="entry name" value="CheR_N"/>
</dbReference>
<feature type="domain" description="CheR-type methyltransferase" evidence="15">
    <location>
        <begin position="200"/>
        <end position="472"/>
    </location>
</feature>
<dbReference type="Pfam" id="PF07536">
    <property type="entry name" value="HWE_HK"/>
    <property type="match status" value="1"/>
</dbReference>
<dbReference type="Proteomes" id="UP000612349">
    <property type="component" value="Unassembled WGS sequence"/>
</dbReference>
<dbReference type="PANTHER" id="PTHR24422">
    <property type="entry name" value="CHEMOTAXIS PROTEIN METHYLTRANSFERASE"/>
    <property type="match status" value="1"/>
</dbReference>
<dbReference type="GO" id="GO:0032259">
    <property type="term" value="P:methylation"/>
    <property type="evidence" value="ECO:0007669"/>
    <property type="project" value="UniProtKB-KW"/>
</dbReference>
<evidence type="ECO:0000256" key="9">
    <source>
        <dbReference type="ARBA" id="ARBA00022840"/>
    </source>
</evidence>
<dbReference type="Gene3D" id="1.10.155.10">
    <property type="entry name" value="Chemotaxis receptor methyltransferase CheR, N-terminal domain"/>
    <property type="match status" value="1"/>
</dbReference>
<name>A0A916Z0S8_9SPHN</name>
<evidence type="ECO:0000313" key="17">
    <source>
        <dbReference type="Proteomes" id="UP000612349"/>
    </source>
</evidence>
<dbReference type="InterPro" id="IPR013655">
    <property type="entry name" value="PAS_fold_3"/>
</dbReference>
<dbReference type="GO" id="GO:0006935">
    <property type="term" value="P:chemotaxis"/>
    <property type="evidence" value="ECO:0007669"/>
    <property type="project" value="UniProtKB-UniRule"/>
</dbReference>
<dbReference type="InterPro" id="IPR035909">
    <property type="entry name" value="CheB_C"/>
</dbReference>
<dbReference type="PROSITE" id="PS50122">
    <property type="entry name" value="CHEB"/>
    <property type="match status" value="1"/>
</dbReference>
<feature type="compositionally biased region" description="Basic and acidic residues" evidence="12">
    <location>
        <begin position="493"/>
        <end position="502"/>
    </location>
</feature>
<comment type="caution">
    <text evidence="16">The sequence shown here is derived from an EMBL/GenBank/DDBJ whole genome shotgun (WGS) entry which is preliminary data.</text>
</comment>
<reference evidence="16" key="2">
    <citation type="submission" date="2020-09" db="EMBL/GenBank/DDBJ databases">
        <authorList>
            <person name="Sun Q."/>
            <person name="Zhou Y."/>
        </authorList>
    </citation>
    <scope>NUCLEOTIDE SEQUENCE</scope>
    <source>
        <strain evidence="16">CGMCC 1.15360</strain>
    </source>
</reference>
<dbReference type="GO" id="GO:0008983">
    <property type="term" value="F:protein-glutamate O-methyltransferase activity"/>
    <property type="evidence" value="ECO:0007669"/>
    <property type="project" value="UniProtKB-EC"/>
</dbReference>
<dbReference type="SMART" id="SM00091">
    <property type="entry name" value="PAS"/>
    <property type="match status" value="2"/>
</dbReference>
<evidence type="ECO:0000259" key="13">
    <source>
        <dbReference type="PROSITE" id="PS50112"/>
    </source>
</evidence>
<evidence type="ECO:0000313" key="16">
    <source>
        <dbReference type="EMBL" id="GGD70067.1"/>
    </source>
</evidence>
<accession>A0A916Z0S8</accession>
<reference evidence="16" key="1">
    <citation type="journal article" date="2014" name="Int. J. Syst. Evol. Microbiol.">
        <title>Complete genome sequence of Corynebacterium casei LMG S-19264T (=DSM 44701T), isolated from a smear-ripened cheese.</title>
        <authorList>
            <consortium name="US DOE Joint Genome Institute (JGI-PGF)"/>
            <person name="Walter F."/>
            <person name="Albersmeier A."/>
            <person name="Kalinowski J."/>
            <person name="Ruckert C."/>
        </authorList>
    </citation>
    <scope>NUCLEOTIDE SEQUENCE</scope>
    <source>
        <strain evidence="16">CGMCC 1.15360</strain>
    </source>
</reference>
<dbReference type="SMART" id="SM00911">
    <property type="entry name" value="HWE_HK"/>
    <property type="match status" value="1"/>
</dbReference>